<keyword evidence="2 7" id="KW-0285">Flavoprotein</keyword>
<evidence type="ECO:0000259" key="8">
    <source>
        <dbReference type="Pfam" id="PF01207"/>
    </source>
</evidence>
<evidence type="ECO:0000256" key="5">
    <source>
        <dbReference type="ARBA" id="ARBA00022857"/>
    </source>
</evidence>
<evidence type="ECO:0000313" key="10">
    <source>
        <dbReference type="Proteomes" id="UP000587579"/>
    </source>
</evidence>
<dbReference type="CDD" id="cd02801">
    <property type="entry name" value="DUS_like_FMN"/>
    <property type="match status" value="1"/>
</dbReference>
<protein>
    <recommendedName>
        <fullName evidence="7">tRNA-dihydrouridine synthase</fullName>
        <ecNumber evidence="7">1.3.1.-</ecNumber>
    </recommendedName>
</protein>
<dbReference type="Gene3D" id="3.20.20.70">
    <property type="entry name" value="Aldolase class I"/>
    <property type="match status" value="1"/>
</dbReference>
<dbReference type="PANTHER" id="PTHR45846">
    <property type="entry name" value="TRNA-DIHYDROURIDINE(47) SYNTHASE [NAD(P)(+)]-LIKE"/>
    <property type="match status" value="1"/>
</dbReference>
<dbReference type="EMBL" id="JACHEZ010000004">
    <property type="protein sequence ID" value="MBB6030048.1"/>
    <property type="molecule type" value="Genomic_DNA"/>
</dbReference>
<keyword evidence="3 7" id="KW-0288">FMN</keyword>
<keyword evidence="5" id="KW-0521">NADP</keyword>
<name>A0ABR6P210_9DEIN</name>
<accession>A0ABR6P210</accession>
<keyword evidence="10" id="KW-1185">Reference proteome</keyword>
<dbReference type="PROSITE" id="PS01136">
    <property type="entry name" value="UPF0034"/>
    <property type="match status" value="1"/>
</dbReference>
<comment type="caution">
    <text evidence="9">The sequence shown here is derived from an EMBL/GenBank/DDBJ whole genome shotgun (WGS) entry which is preliminary data.</text>
</comment>
<dbReference type="RefSeq" id="WP_147148701.1">
    <property type="nucleotide sequence ID" value="NZ_JACHEZ010000004.1"/>
</dbReference>
<evidence type="ECO:0000256" key="7">
    <source>
        <dbReference type="PIRNR" id="PIRNR006621"/>
    </source>
</evidence>
<organism evidence="9 10">
    <name type="scientific">Oceanithermus desulfurans</name>
    <dbReference type="NCBI Taxonomy" id="227924"/>
    <lineage>
        <taxon>Bacteria</taxon>
        <taxon>Thermotogati</taxon>
        <taxon>Deinococcota</taxon>
        <taxon>Deinococci</taxon>
        <taxon>Thermales</taxon>
        <taxon>Thermaceae</taxon>
        <taxon>Oceanithermus</taxon>
    </lineage>
</organism>
<comment type="similarity">
    <text evidence="7">Belongs to the dus family.</text>
</comment>
<evidence type="ECO:0000256" key="6">
    <source>
        <dbReference type="ARBA" id="ARBA00023002"/>
    </source>
</evidence>
<evidence type="ECO:0000256" key="2">
    <source>
        <dbReference type="ARBA" id="ARBA00022630"/>
    </source>
</evidence>
<dbReference type="InterPro" id="IPR013785">
    <property type="entry name" value="Aldolase_TIM"/>
</dbReference>
<evidence type="ECO:0000256" key="3">
    <source>
        <dbReference type="ARBA" id="ARBA00022643"/>
    </source>
</evidence>
<dbReference type="PIRSF" id="PIRSF006621">
    <property type="entry name" value="Dus"/>
    <property type="match status" value="1"/>
</dbReference>
<keyword evidence="4 7" id="KW-0819">tRNA processing</keyword>
<comment type="cofactor">
    <cofactor evidence="1 7">
        <name>FMN</name>
        <dbReference type="ChEBI" id="CHEBI:58210"/>
    </cofactor>
</comment>
<dbReference type="PANTHER" id="PTHR45846:SF1">
    <property type="entry name" value="TRNA-DIHYDROURIDINE(47) SYNTHASE [NAD(P)(+)]-LIKE"/>
    <property type="match status" value="1"/>
</dbReference>
<comment type="function">
    <text evidence="7">Catalyzes the synthesis of 5,6-dihydrouridine (D), a modified base found in the D-loop of most tRNAs, via the reduction of the C5-C6 double bond in target uridines.</text>
</comment>
<keyword evidence="6 7" id="KW-0560">Oxidoreductase</keyword>
<dbReference type="SUPFAM" id="SSF51395">
    <property type="entry name" value="FMN-linked oxidoreductases"/>
    <property type="match status" value="1"/>
</dbReference>
<proteinExistence type="inferred from homology"/>
<dbReference type="InterPro" id="IPR018517">
    <property type="entry name" value="tRNA_hU_synthase_CS"/>
</dbReference>
<dbReference type="InterPro" id="IPR035587">
    <property type="entry name" value="DUS-like_FMN-bd"/>
</dbReference>
<dbReference type="EC" id="1.3.1.-" evidence="7"/>
<dbReference type="InterPro" id="IPR001269">
    <property type="entry name" value="DUS_fam"/>
</dbReference>
<sequence>MHGGLGSLDGEGAVLAPMAGFTDAAFRVVAERFGALWTVGEMVMAGSLLRGSAEARALLQPHPEERSRVVQLAGADPDEVARAAALAYGRVRPRAIDLNMGCPMPKVTVRGAGAALLDDPERAARMVAGVREATGLPVSVKLRLGFAQVNAVEMARRLEQAGAALLRVHGRTAAQRYGGRADWDRIREVARAVRIPVVGTGDVRTVEDYRARRAMGLGVAVARGAAGRPWFFAEVRGEPVPARLRREAAQQHLRLHLDWYARRGEAWALRAFRGHLKAYLGAAPAPVRARALALERADEVAEVLGAWTGV</sequence>
<evidence type="ECO:0000256" key="4">
    <source>
        <dbReference type="ARBA" id="ARBA00022694"/>
    </source>
</evidence>
<gene>
    <name evidence="9" type="ORF">HNQ05_001417</name>
</gene>
<evidence type="ECO:0000256" key="1">
    <source>
        <dbReference type="ARBA" id="ARBA00001917"/>
    </source>
</evidence>
<reference evidence="9 10" key="1">
    <citation type="submission" date="2020-08" db="EMBL/GenBank/DDBJ databases">
        <title>Genomic Encyclopedia of Type Strains, Phase IV (KMG-IV): sequencing the most valuable type-strain genomes for metagenomic binning, comparative biology and taxonomic classification.</title>
        <authorList>
            <person name="Goeker M."/>
        </authorList>
    </citation>
    <scope>NUCLEOTIDE SEQUENCE [LARGE SCALE GENOMIC DNA]</scope>
    <source>
        <strain evidence="9 10">DSM 15757</strain>
    </source>
</reference>
<evidence type="ECO:0000313" key="9">
    <source>
        <dbReference type="EMBL" id="MBB6030048.1"/>
    </source>
</evidence>
<dbReference type="Proteomes" id="UP000587579">
    <property type="component" value="Unassembled WGS sequence"/>
</dbReference>
<feature type="domain" description="DUS-like FMN-binding" evidence="8">
    <location>
        <begin position="15"/>
        <end position="287"/>
    </location>
</feature>
<dbReference type="Pfam" id="PF01207">
    <property type="entry name" value="Dus"/>
    <property type="match status" value="1"/>
</dbReference>